<dbReference type="OrthoDB" id="3564379at2759"/>
<gene>
    <name evidence="1" type="ORF">NA56DRAFT_664863</name>
</gene>
<protein>
    <submittedName>
        <fullName evidence="1">Uncharacterized protein</fullName>
    </submittedName>
</protein>
<accession>A0A2J6PJZ4</accession>
<reference evidence="1 2" key="1">
    <citation type="submission" date="2016-05" db="EMBL/GenBank/DDBJ databases">
        <title>A degradative enzymes factory behind the ericoid mycorrhizal symbiosis.</title>
        <authorList>
            <consortium name="DOE Joint Genome Institute"/>
            <person name="Martino E."/>
            <person name="Morin E."/>
            <person name="Grelet G."/>
            <person name="Kuo A."/>
            <person name="Kohler A."/>
            <person name="Daghino S."/>
            <person name="Barry K."/>
            <person name="Choi C."/>
            <person name="Cichocki N."/>
            <person name="Clum A."/>
            <person name="Copeland A."/>
            <person name="Hainaut M."/>
            <person name="Haridas S."/>
            <person name="Labutti K."/>
            <person name="Lindquist E."/>
            <person name="Lipzen A."/>
            <person name="Khouja H.-R."/>
            <person name="Murat C."/>
            <person name="Ohm R."/>
            <person name="Olson A."/>
            <person name="Spatafora J."/>
            <person name="Veneault-Fourrey C."/>
            <person name="Henrissat B."/>
            <person name="Grigoriev I."/>
            <person name="Martin F."/>
            <person name="Perotto S."/>
        </authorList>
    </citation>
    <scope>NUCLEOTIDE SEQUENCE [LARGE SCALE GENOMIC DNA]</scope>
    <source>
        <strain evidence="1 2">UAMH 7357</strain>
    </source>
</reference>
<organism evidence="1 2">
    <name type="scientific">Hyaloscypha hepaticicola</name>
    <dbReference type="NCBI Taxonomy" id="2082293"/>
    <lineage>
        <taxon>Eukaryota</taxon>
        <taxon>Fungi</taxon>
        <taxon>Dikarya</taxon>
        <taxon>Ascomycota</taxon>
        <taxon>Pezizomycotina</taxon>
        <taxon>Leotiomycetes</taxon>
        <taxon>Helotiales</taxon>
        <taxon>Hyaloscyphaceae</taxon>
        <taxon>Hyaloscypha</taxon>
    </lineage>
</organism>
<sequence>MGNIPNLSEKHFGQPVHHRIALEAVTIHPGVWLRNIEESLKRMIAEQMARFNTQGFDIVITLIRLLKARGYEVASNDSVTTIEKALLEVADKDIGFDATLDWHIKRHLYNTMDPRNAERLSFNWSFMDLVDHSDLRNLFDHNPQFQLFSTTAFHRTDGGPWQAIHLGSEKLLQLQRTIFTCSRSLEAQLWEMFRQKDGSDEYQFLSEQPKFLRLQYKTEGQIHQKEKDLQIINLRTPGAAHVEGSWKYFSHRGEYRLCAVVGLDKESAPEEKFERILTYTPNGEKIEVALVGNCWIKPVTKYERDVWNADSGDYMLYYARTWVPKDWPKGRVQEGVPEA</sequence>
<proteinExistence type="predicted"/>
<dbReference type="EMBL" id="KZ613523">
    <property type="protein sequence ID" value="PMD14324.1"/>
    <property type="molecule type" value="Genomic_DNA"/>
</dbReference>
<name>A0A2J6PJZ4_9HELO</name>
<evidence type="ECO:0000313" key="1">
    <source>
        <dbReference type="EMBL" id="PMD14324.1"/>
    </source>
</evidence>
<dbReference type="AlphaFoldDB" id="A0A2J6PJZ4"/>
<evidence type="ECO:0000313" key="2">
    <source>
        <dbReference type="Proteomes" id="UP000235672"/>
    </source>
</evidence>
<keyword evidence="2" id="KW-1185">Reference proteome</keyword>
<dbReference type="Proteomes" id="UP000235672">
    <property type="component" value="Unassembled WGS sequence"/>
</dbReference>